<protein>
    <recommendedName>
        <fullName evidence="1">UPF0254 protein MBORA_10300</fullName>
    </recommendedName>
</protein>
<comment type="caution">
    <text evidence="2">The sequence shown here is derived from an EMBL/GenBank/DDBJ whole genome shotgun (WGS) entry which is preliminary data.</text>
</comment>
<keyword evidence="3" id="KW-1185">Reference proteome</keyword>
<gene>
    <name evidence="2" type="ORF">MBORA_10300</name>
</gene>
<dbReference type="InterPro" id="IPR009625">
    <property type="entry name" value="HcgF"/>
</dbReference>
<dbReference type="Pfam" id="PF06787">
    <property type="entry name" value="HcgF"/>
    <property type="match status" value="1"/>
</dbReference>
<dbReference type="PATRIC" id="fig|66851.6.peg.1132"/>
<organism evidence="2 3">
    <name type="scientific">Methanobrevibacter oralis</name>
    <dbReference type="NCBI Taxonomy" id="66851"/>
    <lineage>
        <taxon>Archaea</taxon>
        <taxon>Methanobacteriati</taxon>
        <taxon>Methanobacteriota</taxon>
        <taxon>Methanomada group</taxon>
        <taxon>Methanobacteria</taxon>
        <taxon>Methanobacteriales</taxon>
        <taxon>Methanobacteriaceae</taxon>
        <taxon>Methanobrevibacter</taxon>
    </lineage>
</organism>
<proteinExistence type="inferred from homology"/>
<evidence type="ECO:0000313" key="3">
    <source>
        <dbReference type="Proteomes" id="UP000077428"/>
    </source>
</evidence>
<dbReference type="NCBIfam" id="NF002122">
    <property type="entry name" value="PRK00962.1"/>
    <property type="match status" value="1"/>
</dbReference>
<dbReference type="EMBL" id="LWMU01000062">
    <property type="protein sequence ID" value="KZX12854.1"/>
    <property type="molecule type" value="Genomic_DNA"/>
</dbReference>
<dbReference type="AlphaFoldDB" id="A0A166B4M8"/>
<name>A0A166B4M8_METOA</name>
<evidence type="ECO:0000313" key="2">
    <source>
        <dbReference type="EMBL" id="KZX12854.1"/>
    </source>
</evidence>
<dbReference type="HAMAP" id="MF_00673">
    <property type="entry name" value="UPF0254"/>
    <property type="match status" value="1"/>
</dbReference>
<evidence type="ECO:0000256" key="1">
    <source>
        <dbReference type="HAMAP-Rule" id="MF_00673"/>
    </source>
</evidence>
<comment type="similarity">
    <text evidence="1">Belongs to the UPF0254 family.</text>
</comment>
<dbReference type="Proteomes" id="UP000077428">
    <property type="component" value="Unassembled WGS sequence"/>
</dbReference>
<dbReference type="STRING" id="66851.MBORA_10300"/>
<reference evidence="3" key="1">
    <citation type="journal article" date="2016" name="Genome Announc.">
        <title>Draft Genome Sequences of Methanobrevibacter curvatus DSM11111, Methanobrevibacter cuticularis DSM11139, Methanobrevibacter filiformis DSM11501, and Methanobrevibacter oralis DSM7256.</title>
        <authorList>
            <person name="Poehlein A."/>
            <person name="Seedorf H."/>
        </authorList>
    </citation>
    <scope>NUCLEOTIDE SEQUENCE [LARGE SCALE GENOMIC DNA]</scope>
    <source>
        <strain evidence="3">DSM 7256 / JCM 30027 / ZR</strain>
    </source>
</reference>
<accession>A0A166B4M8</accession>
<sequence length="188" mass="20897">MINMIKIATAECFTHGKIGRELHALAQNYNGKIGRKYIKNSQCTDFDYSQLSVTCSLFIPTIEAVKKILNVKNPPEPNTLIKGIKVYDEKGDLKVSKIMAEAVKKLTDCDIAIGTTAGVGRGGITIISDEYEIITTTNVYADLCENNSNSLYSRQEAGIKKTLEIILLFLDNDFEKIKSLENTKVIKK</sequence>